<feature type="active site" description="For ring-opening step" evidence="3">
    <location>
        <position position="141"/>
    </location>
</feature>
<evidence type="ECO:0000313" key="7">
    <source>
        <dbReference type="Proteomes" id="UP000554284"/>
    </source>
</evidence>
<dbReference type="Proteomes" id="UP000554284">
    <property type="component" value="Unassembled WGS sequence"/>
</dbReference>
<dbReference type="AlphaFoldDB" id="A0A7X6LQI8"/>
<sequence length="241" mass="25746">MDIVVRPNAEEVGVYAAELIAPFAHAGATLGLATGSTPNPTYAELVRHHRENGLSFAGCEAFLLDEYVGLDPANEQSYYSTIRREFTSHIDIKDAKVHSLNGLASDLEAEARDYEARIAAAGGIDVQILGVGTNGHIAFNEPPSALDSRTRMVDLHPVTVADNARFFDDEEQVPRQALTQGVGTIMEARTIVLLATGARKADAVRALIEGPVTPACPASALQHHPRTTVVLDEAAAAKLTR</sequence>
<dbReference type="NCBIfam" id="TIGR00502">
    <property type="entry name" value="nagB"/>
    <property type="match status" value="1"/>
</dbReference>
<dbReference type="GO" id="GO:0006043">
    <property type="term" value="P:glucosamine catabolic process"/>
    <property type="evidence" value="ECO:0007669"/>
    <property type="project" value="TreeGrafter"/>
</dbReference>
<evidence type="ECO:0000256" key="1">
    <source>
        <dbReference type="ARBA" id="ARBA00022801"/>
    </source>
</evidence>
<dbReference type="EC" id="3.5.99.6" evidence="3"/>
<dbReference type="UniPathway" id="UPA00629">
    <property type="reaction ID" value="UER00684"/>
</dbReference>
<evidence type="ECO:0000256" key="3">
    <source>
        <dbReference type="HAMAP-Rule" id="MF_01241"/>
    </source>
</evidence>
<dbReference type="InterPro" id="IPR037171">
    <property type="entry name" value="NagB/RpiA_transferase-like"/>
</dbReference>
<comment type="similarity">
    <text evidence="3">Belongs to the glucosamine/galactosamine-6-phosphate isomerase family. NagB subfamily.</text>
</comment>
<dbReference type="GO" id="GO:0019262">
    <property type="term" value="P:N-acetylneuraminate catabolic process"/>
    <property type="evidence" value="ECO:0007669"/>
    <property type="project" value="UniProtKB-UniRule"/>
</dbReference>
<keyword evidence="2 3" id="KW-0119">Carbohydrate metabolism</keyword>
<evidence type="ECO:0000313" key="8">
    <source>
        <dbReference type="Proteomes" id="UP001549139"/>
    </source>
</evidence>
<name>A0A7X6LQI8_9CORY</name>
<dbReference type="GO" id="GO:0005975">
    <property type="term" value="P:carbohydrate metabolic process"/>
    <property type="evidence" value="ECO:0007669"/>
    <property type="project" value="InterPro"/>
</dbReference>
<dbReference type="InterPro" id="IPR004547">
    <property type="entry name" value="Glucosamine6P_isomerase"/>
</dbReference>
<dbReference type="SUPFAM" id="SSF100950">
    <property type="entry name" value="NagB/RpiA/CoA transferase-like"/>
    <property type="match status" value="1"/>
</dbReference>
<keyword evidence="1 3" id="KW-0378">Hydrolase</keyword>
<dbReference type="GO" id="GO:0004342">
    <property type="term" value="F:glucosamine-6-phosphate deaminase activity"/>
    <property type="evidence" value="ECO:0007669"/>
    <property type="project" value="UniProtKB-UniRule"/>
</dbReference>
<dbReference type="GO" id="GO:0006046">
    <property type="term" value="P:N-acetylglucosamine catabolic process"/>
    <property type="evidence" value="ECO:0007669"/>
    <property type="project" value="UniProtKB-UniRule"/>
</dbReference>
<dbReference type="Pfam" id="PF01182">
    <property type="entry name" value="Glucosamine_iso"/>
    <property type="match status" value="1"/>
</dbReference>
<gene>
    <name evidence="3 6" type="primary">nagB</name>
    <name evidence="6" type="ORF">HF989_02090</name>
    <name evidence="5" type="ORF">JOF50_000700</name>
</gene>
<accession>A0A7X6LQI8</accession>
<feature type="active site" description="Proton acceptor; for enolization step" evidence="3">
    <location>
        <position position="65"/>
    </location>
</feature>
<dbReference type="EMBL" id="JAAXPF010000002">
    <property type="protein sequence ID" value="NKY68171.1"/>
    <property type="molecule type" value="Genomic_DNA"/>
</dbReference>
<comment type="catalytic activity">
    <reaction evidence="3">
        <text>alpha-D-glucosamine 6-phosphate + H2O = beta-D-fructose 6-phosphate + NH4(+)</text>
        <dbReference type="Rhea" id="RHEA:12172"/>
        <dbReference type="ChEBI" id="CHEBI:15377"/>
        <dbReference type="ChEBI" id="CHEBI:28938"/>
        <dbReference type="ChEBI" id="CHEBI:57634"/>
        <dbReference type="ChEBI" id="CHEBI:75989"/>
        <dbReference type="EC" id="3.5.99.6"/>
    </reaction>
</comment>
<proteinExistence type="inferred from homology"/>
<dbReference type="GO" id="GO:0005737">
    <property type="term" value="C:cytoplasm"/>
    <property type="evidence" value="ECO:0007669"/>
    <property type="project" value="TreeGrafter"/>
</dbReference>
<comment type="caution">
    <text evidence="3">Lacks conserved residue(s) required for the propagation of feature annotation.</text>
</comment>
<evidence type="ECO:0000259" key="4">
    <source>
        <dbReference type="Pfam" id="PF01182"/>
    </source>
</evidence>
<evidence type="ECO:0000256" key="2">
    <source>
        <dbReference type="ARBA" id="ARBA00023277"/>
    </source>
</evidence>
<dbReference type="GO" id="GO:0042802">
    <property type="term" value="F:identical protein binding"/>
    <property type="evidence" value="ECO:0007669"/>
    <property type="project" value="TreeGrafter"/>
</dbReference>
<dbReference type="EMBL" id="JBEPNZ010000001">
    <property type="protein sequence ID" value="MET3943901.1"/>
    <property type="molecule type" value="Genomic_DNA"/>
</dbReference>
<dbReference type="InterPro" id="IPR018321">
    <property type="entry name" value="Glucosamine6P_isomerase_CS"/>
</dbReference>
<keyword evidence="8" id="KW-1185">Reference proteome</keyword>
<dbReference type="RefSeq" id="WP_168683719.1">
    <property type="nucleotide sequence ID" value="NZ_JAAXPF010000002.1"/>
</dbReference>
<dbReference type="HAMAP" id="MF_01241">
    <property type="entry name" value="GlcN6P_deamin"/>
    <property type="match status" value="1"/>
</dbReference>
<feature type="domain" description="Glucosamine/galactosamine-6-phosphate isomerase" evidence="4">
    <location>
        <begin position="24"/>
        <end position="225"/>
    </location>
</feature>
<evidence type="ECO:0000313" key="6">
    <source>
        <dbReference type="EMBL" id="NKY68171.1"/>
    </source>
</evidence>
<dbReference type="Proteomes" id="UP001549139">
    <property type="component" value="Unassembled WGS sequence"/>
</dbReference>
<comment type="function">
    <text evidence="3">Catalyzes the reversible isomerization-deamination of glucosamine 6-phosphate (GlcN6P) to form fructose 6-phosphate (Fru6P) and ammonium ion.</text>
</comment>
<feature type="active site" description="Proton acceptor; for ring-opening step" evidence="3">
    <location>
        <position position="136"/>
    </location>
</feature>
<dbReference type="InterPro" id="IPR006148">
    <property type="entry name" value="Glc/Gal-6P_isomerase"/>
</dbReference>
<dbReference type="PANTHER" id="PTHR11280:SF5">
    <property type="entry name" value="GLUCOSAMINE-6-PHOSPHATE ISOMERASE"/>
    <property type="match status" value="1"/>
</dbReference>
<organism evidence="6 7">
    <name type="scientific">Corynebacterium mucifaciens</name>
    <dbReference type="NCBI Taxonomy" id="57171"/>
    <lineage>
        <taxon>Bacteria</taxon>
        <taxon>Bacillati</taxon>
        <taxon>Actinomycetota</taxon>
        <taxon>Actinomycetes</taxon>
        <taxon>Mycobacteriales</taxon>
        <taxon>Corynebacteriaceae</taxon>
        <taxon>Corynebacterium</taxon>
    </lineage>
</organism>
<dbReference type="CDD" id="cd01399">
    <property type="entry name" value="GlcN6P_deaminase"/>
    <property type="match status" value="1"/>
</dbReference>
<feature type="active site" description="For ring-opening step" evidence="3">
    <location>
        <position position="134"/>
    </location>
</feature>
<dbReference type="PROSITE" id="PS01161">
    <property type="entry name" value="GLC_GALNAC_ISOMERASE"/>
    <property type="match status" value="1"/>
</dbReference>
<comment type="caution">
    <text evidence="6">The sequence shown here is derived from an EMBL/GenBank/DDBJ whole genome shotgun (WGS) entry which is preliminary data.</text>
</comment>
<dbReference type="PANTHER" id="PTHR11280">
    <property type="entry name" value="GLUCOSAMINE-6-PHOSPHATE ISOMERASE"/>
    <property type="match status" value="1"/>
</dbReference>
<protein>
    <recommendedName>
        <fullName evidence="3">Glucosamine-6-phosphate deaminase</fullName>
        <ecNumber evidence="3">3.5.99.6</ecNumber>
    </recommendedName>
    <alternativeName>
        <fullName evidence="3">GlcN6P deaminase</fullName>
        <shortName evidence="3">GNPDA</shortName>
    </alternativeName>
    <alternativeName>
        <fullName evidence="3">Glucosamine-6-phosphate isomerase</fullName>
    </alternativeName>
</protein>
<reference evidence="5 8" key="2">
    <citation type="submission" date="2024-06" db="EMBL/GenBank/DDBJ databases">
        <title>Sequencing the genomes of 1000 actinobacteria strains.</title>
        <authorList>
            <person name="Klenk H.-P."/>
        </authorList>
    </citation>
    <scope>NUCLEOTIDE SEQUENCE [LARGE SCALE GENOMIC DNA]</scope>
    <source>
        <strain evidence="5 8">DSM 44265</strain>
    </source>
</reference>
<reference evidence="6 7" key="1">
    <citation type="submission" date="2020-04" db="EMBL/GenBank/DDBJ databases">
        <title>MicrobeNet Type strains.</title>
        <authorList>
            <person name="Nicholson A.C."/>
        </authorList>
    </citation>
    <scope>NUCLEOTIDE SEQUENCE [LARGE SCALE GENOMIC DNA]</scope>
    <source>
        <strain evidence="6 7">ATCC 700355</strain>
    </source>
</reference>
<evidence type="ECO:0000313" key="5">
    <source>
        <dbReference type="EMBL" id="MET3943901.1"/>
    </source>
</evidence>
<comment type="pathway">
    <text evidence="3">Amino-sugar metabolism; N-acetylneuraminate degradation; D-fructose 6-phosphate from N-acetylneuraminate: step 5/5.</text>
</comment>
<dbReference type="Gene3D" id="3.40.50.1360">
    <property type="match status" value="1"/>
</dbReference>